<gene>
    <name evidence="1" type="ORF">FK004_12290</name>
</gene>
<name>A0A2S1LQM5_9FLAO</name>
<dbReference type="Proteomes" id="UP000244677">
    <property type="component" value="Chromosome"/>
</dbReference>
<sequence length="76" mass="8939">MTLSVIWSNVKLRSKFLIRYYIALIEEMDAANSELFFVLTPEKKSYLFFVSYSFKRILFLQFGNFGVKKSPEAIRG</sequence>
<evidence type="ECO:0000313" key="1">
    <source>
        <dbReference type="EMBL" id="AWG25946.1"/>
    </source>
</evidence>
<dbReference type="KEGG" id="fki:FK004_12290"/>
<accession>A0A2S1LQM5</accession>
<keyword evidence="2" id="KW-1185">Reference proteome</keyword>
<evidence type="ECO:0000313" key="2">
    <source>
        <dbReference type="Proteomes" id="UP000244677"/>
    </source>
</evidence>
<proteinExistence type="predicted"/>
<dbReference type="AlphaFoldDB" id="A0A2S1LQM5"/>
<protein>
    <submittedName>
        <fullName evidence="1">Uncharacterized protein</fullName>
    </submittedName>
</protein>
<organism evidence="1 2">
    <name type="scientific">Flavobacterium kingsejongi</name>
    <dbReference type="NCBI Taxonomy" id="1678728"/>
    <lineage>
        <taxon>Bacteria</taxon>
        <taxon>Pseudomonadati</taxon>
        <taxon>Bacteroidota</taxon>
        <taxon>Flavobacteriia</taxon>
        <taxon>Flavobacteriales</taxon>
        <taxon>Flavobacteriaceae</taxon>
        <taxon>Flavobacterium</taxon>
    </lineage>
</organism>
<reference evidence="1 2" key="1">
    <citation type="submission" date="2017-04" db="EMBL/GenBank/DDBJ databases">
        <title>Complete genome sequence of Flavobacterium kingsejong AJ004.</title>
        <authorList>
            <person name="Lee P.C."/>
        </authorList>
    </citation>
    <scope>NUCLEOTIDE SEQUENCE [LARGE SCALE GENOMIC DNA]</scope>
    <source>
        <strain evidence="1 2">AJ004</strain>
    </source>
</reference>
<dbReference type="EMBL" id="CP020919">
    <property type="protein sequence ID" value="AWG25946.1"/>
    <property type="molecule type" value="Genomic_DNA"/>
</dbReference>